<sequence>MTIVTIWPILAAGVANVIIGWIWYHPKVFGTTWMRLSNITPEMAERGKKKMPVSIIVSIIAAMIMAWAMNYIGIAFQIYDWVGAVFELALWSWLGFVVPVMLGSVLWEQRPLKLYFINVFYWLVSFIVMALILVLGSQTLIAGSYSYDVQGDPNTQYLGE</sequence>
<dbReference type="InterPro" id="IPR013879">
    <property type="entry name" value="DUF1761"/>
</dbReference>
<evidence type="ECO:0000256" key="1">
    <source>
        <dbReference type="SAM" id="Phobius"/>
    </source>
</evidence>
<dbReference type="EMBL" id="MFKW01000042">
    <property type="protein sequence ID" value="OGG50902.1"/>
    <property type="molecule type" value="Genomic_DNA"/>
</dbReference>
<evidence type="ECO:0000313" key="3">
    <source>
        <dbReference type="Proteomes" id="UP000176445"/>
    </source>
</evidence>
<dbReference type="Pfam" id="PF08570">
    <property type="entry name" value="DUF1761"/>
    <property type="match status" value="1"/>
</dbReference>
<dbReference type="Proteomes" id="UP000176445">
    <property type="component" value="Unassembled WGS sequence"/>
</dbReference>
<evidence type="ECO:0008006" key="4">
    <source>
        <dbReference type="Google" id="ProtNLM"/>
    </source>
</evidence>
<gene>
    <name evidence="2" type="ORF">A2704_05970</name>
</gene>
<keyword evidence="1" id="KW-0472">Membrane</keyword>
<feature type="transmembrane region" description="Helical" evidence="1">
    <location>
        <begin position="53"/>
        <end position="76"/>
    </location>
</feature>
<keyword evidence="1" id="KW-0812">Transmembrane</keyword>
<comment type="caution">
    <text evidence="2">The sequence shown here is derived from an EMBL/GenBank/DDBJ whole genome shotgun (WGS) entry which is preliminary data.</text>
</comment>
<feature type="transmembrane region" description="Helical" evidence="1">
    <location>
        <begin position="119"/>
        <end position="141"/>
    </location>
</feature>
<keyword evidence="1" id="KW-1133">Transmembrane helix</keyword>
<dbReference type="AlphaFoldDB" id="A0A1F6CPU6"/>
<organism evidence="2 3">
    <name type="scientific">Candidatus Kaiserbacteria bacterium RIFCSPHIGHO2_01_FULL_54_36b</name>
    <dbReference type="NCBI Taxonomy" id="1798483"/>
    <lineage>
        <taxon>Bacteria</taxon>
        <taxon>Candidatus Kaiseribacteriota</taxon>
    </lineage>
</organism>
<protein>
    <recommendedName>
        <fullName evidence="4">DUF1761 domain-containing protein</fullName>
    </recommendedName>
</protein>
<evidence type="ECO:0000313" key="2">
    <source>
        <dbReference type="EMBL" id="OGG50902.1"/>
    </source>
</evidence>
<feature type="transmembrane region" description="Helical" evidence="1">
    <location>
        <begin position="88"/>
        <end position="107"/>
    </location>
</feature>
<proteinExistence type="predicted"/>
<reference evidence="2 3" key="1">
    <citation type="journal article" date="2016" name="Nat. Commun.">
        <title>Thousands of microbial genomes shed light on interconnected biogeochemical processes in an aquifer system.</title>
        <authorList>
            <person name="Anantharaman K."/>
            <person name="Brown C.T."/>
            <person name="Hug L.A."/>
            <person name="Sharon I."/>
            <person name="Castelle C.J."/>
            <person name="Probst A.J."/>
            <person name="Thomas B.C."/>
            <person name="Singh A."/>
            <person name="Wilkins M.J."/>
            <person name="Karaoz U."/>
            <person name="Brodie E.L."/>
            <person name="Williams K.H."/>
            <person name="Hubbard S.S."/>
            <person name="Banfield J.F."/>
        </authorList>
    </citation>
    <scope>NUCLEOTIDE SEQUENCE [LARGE SCALE GENOMIC DNA]</scope>
</reference>
<feature type="transmembrane region" description="Helical" evidence="1">
    <location>
        <begin position="6"/>
        <end position="24"/>
    </location>
</feature>
<name>A0A1F6CPU6_9BACT</name>
<accession>A0A1F6CPU6</accession>